<dbReference type="EMBL" id="AAYVUT010000002">
    <property type="protein sequence ID" value="EHB2511114.1"/>
    <property type="molecule type" value="Genomic_DNA"/>
</dbReference>
<dbReference type="RefSeq" id="WP_044261839.1">
    <property type="nucleotide sequence ID" value="NZ_CP029053.1"/>
</dbReference>
<feature type="transmembrane region" description="Helical" evidence="1">
    <location>
        <begin position="7"/>
        <end position="26"/>
    </location>
</feature>
<feature type="transmembrane region" description="Helical" evidence="1">
    <location>
        <begin position="87"/>
        <end position="112"/>
    </location>
</feature>
<name>A0AAN3U7I3_CAMJU</name>
<evidence type="ECO:0000313" key="3">
    <source>
        <dbReference type="Proteomes" id="UP000735326"/>
    </source>
</evidence>
<comment type="caution">
    <text evidence="2">The sequence shown here is derived from an EMBL/GenBank/DDBJ whole genome shotgun (WGS) entry which is preliminary data.</text>
</comment>
<keyword evidence="1" id="KW-0472">Membrane</keyword>
<dbReference type="AlphaFoldDB" id="A0AAN3U7I3"/>
<evidence type="ECO:0000256" key="1">
    <source>
        <dbReference type="SAM" id="Phobius"/>
    </source>
</evidence>
<feature type="transmembrane region" description="Helical" evidence="1">
    <location>
        <begin position="58"/>
        <end position="81"/>
    </location>
</feature>
<protein>
    <recommendedName>
        <fullName evidence="4">DUF2809 domain-containing protein</fullName>
    </recommendedName>
</protein>
<keyword evidence="1" id="KW-1133">Transmembrane helix</keyword>
<dbReference type="Proteomes" id="UP000735326">
    <property type="component" value="Unassembled WGS sequence"/>
</dbReference>
<proteinExistence type="predicted"/>
<organism evidence="2 3">
    <name type="scientific">Campylobacter jejuni</name>
    <dbReference type="NCBI Taxonomy" id="197"/>
    <lineage>
        <taxon>Bacteria</taxon>
        <taxon>Pseudomonadati</taxon>
        <taxon>Campylobacterota</taxon>
        <taxon>Epsilonproteobacteria</taxon>
        <taxon>Campylobacterales</taxon>
        <taxon>Campylobacteraceae</taxon>
        <taxon>Campylobacter</taxon>
    </lineage>
</organism>
<keyword evidence="1" id="KW-0812">Transmembrane</keyword>
<accession>A0AAN3U7I3</accession>
<evidence type="ECO:0008006" key="4">
    <source>
        <dbReference type="Google" id="ProtNLM"/>
    </source>
</evidence>
<evidence type="ECO:0000313" key="2">
    <source>
        <dbReference type="EMBL" id="EHB2511114.1"/>
    </source>
</evidence>
<gene>
    <name evidence="2" type="ORF">JYC20_000242</name>
</gene>
<feature type="transmembrane region" description="Helical" evidence="1">
    <location>
        <begin position="32"/>
        <end position="51"/>
    </location>
</feature>
<sequence length="114" mass="13148">MKIFFRNYLFLAAITFIAFILPGFLFSLYNDYIFRFELNSVLALGAAALIFPLVRPRIFIVCVFGLFALMECIQFSHLYYFNKPLNIFSLHLMFIEFGEVAKTALVGGGYYLKA</sequence>
<reference evidence="2" key="1">
    <citation type="submission" date="2021-02" db="EMBL/GenBank/DDBJ databases">
        <authorList>
            <consortium name="PulseNet: The National Subtyping Network for Foodborne Disease Surveillance"/>
        </authorList>
    </citation>
    <scope>NUCLEOTIDE SEQUENCE</scope>
    <source>
        <strain evidence="2">PNUSAC020384</strain>
    </source>
</reference>